<sequence>MERQEQYLRELEKLFWENELSPEPYQLERLAKYADLLAAKNELVNLISRKDVNNIIESHIFMSSFMKEFFPEKTNKFIDIGTGGGLPGIPLAILNPMMRGVLVDSTEKKIDAVKEFIKKLKLSNVVAENYRVESDEFKKKYSNKFNLVVSRGTAPIIILIRYALPLIKEKGYIVSIKGGDLEREFKTAETKYKAYIKKHTIFELSYKPNNVRNKKGKKLVLLELNR</sequence>
<organism evidence="4">
    <name type="scientific">hydrothermal vent metagenome</name>
    <dbReference type="NCBI Taxonomy" id="652676"/>
    <lineage>
        <taxon>unclassified sequences</taxon>
        <taxon>metagenomes</taxon>
        <taxon>ecological metagenomes</taxon>
    </lineage>
</organism>
<gene>
    <name evidence="4" type="ORF">MNBD_IGNAVI01-2732</name>
</gene>
<dbReference type="AlphaFoldDB" id="A0A3B1CT22"/>
<dbReference type="GO" id="GO:0070043">
    <property type="term" value="F:rRNA (guanine-N7-)-methyltransferase activity"/>
    <property type="evidence" value="ECO:0007669"/>
    <property type="project" value="TreeGrafter"/>
</dbReference>
<reference evidence="4" key="1">
    <citation type="submission" date="2018-06" db="EMBL/GenBank/DDBJ databases">
        <authorList>
            <person name="Zhirakovskaya E."/>
        </authorList>
    </citation>
    <scope>NUCLEOTIDE SEQUENCE</scope>
</reference>
<dbReference type="PANTHER" id="PTHR31760:SF0">
    <property type="entry name" value="S-ADENOSYL-L-METHIONINE-DEPENDENT METHYLTRANSFERASES SUPERFAMILY PROTEIN"/>
    <property type="match status" value="1"/>
</dbReference>
<keyword evidence="2" id="KW-0698">rRNA processing</keyword>
<dbReference type="EMBL" id="UOGD01000393">
    <property type="protein sequence ID" value="VAX27763.1"/>
    <property type="molecule type" value="Genomic_DNA"/>
</dbReference>
<dbReference type="Gene3D" id="3.40.50.150">
    <property type="entry name" value="Vaccinia Virus protein VP39"/>
    <property type="match status" value="1"/>
</dbReference>
<dbReference type="InterPro" id="IPR029063">
    <property type="entry name" value="SAM-dependent_MTases_sf"/>
</dbReference>
<dbReference type="GO" id="GO:0005829">
    <property type="term" value="C:cytosol"/>
    <property type="evidence" value="ECO:0007669"/>
    <property type="project" value="TreeGrafter"/>
</dbReference>
<evidence type="ECO:0000313" key="4">
    <source>
        <dbReference type="EMBL" id="VAX27763.1"/>
    </source>
</evidence>
<keyword evidence="4" id="KW-0489">Methyltransferase</keyword>
<dbReference type="EC" id="2.1.1.170" evidence="4"/>
<dbReference type="NCBIfam" id="TIGR00138">
    <property type="entry name" value="rsmG_gidB"/>
    <property type="match status" value="1"/>
</dbReference>
<evidence type="ECO:0000256" key="1">
    <source>
        <dbReference type="ARBA" id="ARBA00022490"/>
    </source>
</evidence>
<dbReference type="InterPro" id="IPR003682">
    <property type="entry name" value="rRNA_ssu_MeTfrase_G"/>
</dbReference>
<evidence type="ECO:0000256" key="2">
    <source>
        <dbReference type="ARBA" id="ARBA00022552"/>
    </source>
</evidence>
<accession>A0A3B1CT22</accession>
<protein>
    <submittedName>
        <fullName evidence="4">16S rRNA (Guanine(527)-N(7))-methyltransferase</fullName>
        <ecNumber evidence="4">2.1.1.170</ecNumber>
    </submittedName>
</protein>
<keyword evidence="1" id="KW-0963">Cytoplasm</keyword>
<dbReference type="HAMAP" id="MF_00074">
    <property type="entry name" value="16SrRNA_methyltr_G"/>
    <property type="match status" value="1"/>
</dbReference>
<name>A0A3B1CT22_9ZZZZ</name>
<dbReference type="Pfam" id="PF02527">
    <property type="entry name" value="GidB"/>
    <property type="match status" value="1"/>
</dbReference>
<dbReference type="SUPFAM" id="SSF53335">
    <property type="entry name" value="S-adenosyl-L-methionine-dependent methyltransferases"/>
    <property type="match status" value="1"/>
</dbReference>
<dbReference type="PANTHER" id="PTHR31760">
    <property type="entry name" value="S-ADENOSYL-L-METHIONINE-DEPENDENT METHYLTRANSFERASES SUPERFAMILY PROTEIN"/>
    <property type="match status" value="1"/>
</dbReference>
<proteinExistence type="inferred from homology"/>
<dbReference type="PIRSF" id="PIRSF003078">
    <property type="entry name" value="GidB"/>
    <property type="match status" value="1"/>
</dbReference>
<keyword evidence="3 4" id="KW-0808">Transferase</keyword>
<evidence type="ECO:0000256" key="3">
    <source>
        <dbReference type="ARBA" id="ARBA00022679"/>
    </source>
</evidence>